<protein>
    <submittedName>
        <fullName evidence="1">Uncharacterized protein</fullName>
    </submittedName>
</protein>
<sequence>MKKGLNAMPVMVHSLPIGGGNPANWKRAYSHASQVVHLNAAVTCEGNEFSSVEQHKKPAAAQRNRAMAGF</sequence>
<name>A0A2R9SYU4_9BACL</name>
<evidence type="ECO:0000313" key="2">
    <source>
        <dbReference type="Proteomes" id="UP000003094"/>
    </source>
</evidence>
<dbReference type="AlphaFoldDB" id="A0A2R9SYU4"/>
<reference evidence="1 2" key="1">
    <citation type="journal article" date="2010" name="BMC Genomics">
        <title>Genome sequence of the pattern forming Paenibacillus vortex bacterium reveals potential for thriving in complex environments.</title>
        <authorList>
            <person name="Sirota-Madi A."/>
            <person name="Olender T."/>
            <person name="Helman Y."/>
            <person name="Ingham C."/>
            <person name="Brainis I."/>
            <person name="Roth D."/>
            <person name="Hagi E."/>
            <person name="Brodsky L."/>
            <person name="Leshkowitz D."/>
            <person name="Galatenko V."/>
            <person name="Nikolaev V."/>
            <person name="Mugasimangalam R.C."/>
            <person name="Bransburg-Zabary S."/>
            <person name="Gutnick D.L."/>
            <person name="Lancet D."/>
            <person name="Ben-Jacob E."/>
        </authorList>
    </citation>
    <scope>NUCLEOTIDE SEQUENCE [LARGE SCALE GENOMIC DNA]</scope>
    <source>
        <strain evidence="1 2">V453</strain>
    </source>
</reference>
<dbReference type="EMBL" id="ADHJ01000014">
    <property type="protein sequence ID" value="EFU42450.1"/>
    <property type="molecule type" value="Genomic_DNA"/>
</dbReference>
<dbReference type="KEGG" id="pvo:PVOR_09280"/>
<keyword evidence="2" id="KW-1185">Reference proteome</keyword>
<gene>
    <name evidence="1" type="ORF">PVOR_09280</name>
</gene>
<proteinExistence type="predicted"/>
<comment type="caution">
    <text evidence="1">The sequence shown here is derived from an EMBL/GenBank/DDBJ whole genome shotgun (WGS) entry which is preliminary data.</text>
</comment>
<dbReference type="Proteomes" id="UP000003094">
    <property type="component" value="Unassembled WGS sequence"/>
</dbReference>
<accession>A0A2R9SYU4</accession>
<organism evidence="1 2">
    <name type="scientific">Paenibacillus vortex V453</name>
    <dbReference type="NCBI Taxonomy" id="715225"/>
    <lineage>
        <taxon>Bacteria</taxon>
        <taxon>Bacillati</taxon>
        <taxon>Bacillota</taxon>
        <taxon>Bacilli</taxon>
        <taxon>Bacillales</taxon>
        <taxon>Paenibacillaceae</taxon>
        <taxon>Paenibacillus</taxon>
    </lineage>
</organism>
<evidence type="ECO:0000313" key="1">
    <source>
        <dbReference type="EMBL" id="EFU42450.1"/>
    </source>
</evidence>